<evidence type="ECO:0000313" key="2">
    <source>
        <dbReference type="EMBL" id="AEE53653.1"/>
    </source>
</evidence>
<dbReference type="EMBL" id="CP002691">
    <property type="protein sequence ID" value="AEE53653.1"/>
    <property type="molecule type" value="Genomic_DNA"/>
</dbReference>
<dbReference type="STRING" id="760192.Halhy_5830"/>
<keyword evidence="3" id="KW-1185">Reference proteome</keyword>
<dbReference type="InterPro" id="IPR008538">
    <property type="entry name" value="Uma2"/>
</dbReference>
<dbReference type="Proteomes" id="UP000008461">
    <property type="component" value="Chromosome"/>
</dbReference>
<dbReference type="InterPro" id="IPR012296">
    <property type="entry name" value="Nuclease_put_TT1808"/>
</dbReference>
<proteinExistence type="predicted"/>
<gene>
    <name evidence="2" type="ordered locus">Halhy_5830</name>
</gene>
<dbReference type="Pfam" id="PF05685">
    <property type="entry name" value="Uma2"/>
    <property type="match status" value="1"/>
</dbReference>
<dbReference type="KEGG" id="hhy:Halhy_5830"/>
<feature type="domain" description="Putative restriction endonuclease" evidence="1">
    <location>
        <begin position="30"/>
        <end position="198"/>
    </location>
</feature>
<dbReference type="AlphaFoldDB" id="F4KY28"/>
<dbReference type="eggNOG" id="COG4636">
    <property type="taxonomic scope" value="Bacteria"/>
</dbReference>
<reference key="2">
    <citation type="submission" date="2011-04" db="EMBL/GenBank/DDBJ databases">
        <title>Complete sequence of chromosome of Haliscomenobacter hydrossis DSM 1100.</title>
        <authorList>
            <consortium name="US DOE Joint Genome Institute (JGI-PGF)"/>
            <person name="Lucas S."/>
            <person name="Han J."/>
            <person name="Lapidus A."/>
            <person name="Bruce D."/>
            <person name="Goodwin L."/>
            <person name="Pitluck S."/>
            <person name="Peters L."/>
            <person name="Kyrpides N."/>
            <person name="Mavromatis K."/>
            <person name="Ivanova N."/>
            <person name="Ovchinnikova G."/>
            <person name="Pagani I."/>
            <person name="Daligault H."/>
            <person name="Detter J.C."/>
            <person name="Han C."/>
            <person name="Land M."/>
            <person name="Hauser L."/>
            <person name="Markowitz V."/>
            <person name="Cheng J.-F."/>
            <person name="Hugenholtz P."/>
            <person name="Woyke T."/>
            <person name="Wu D."/>
            <person name="Verbarg S."/>
            <person name="Frueling A."/>
            <person name="Brambilla E."/>
            <person name="Klenk H.-P."/>
            <person name="Eisen J.A."/>
        </authorList>
    </citation>
    <scope>NUCLEOTIDE SEQUENCE</scope>
    <source>
        <strain>DSM 1100</strain>
    </source>
</reference>
<protein>
    <recommendedName>
        <fullName evidence="1">Putative restriction endonuclease domain-containing protein</fullName>
    </recommendedName>
</protein>
<dbReference type="HOGENOM" id="CLU_076312_3_2_10"/>
<organism evidence="2 3">
    <name type="scientific">Haliscomenobacter hydrossis (strain ATCC 27775 / DSM 1100 / LMG 10767 / O)</name>
    <dbReference type="NCBI Taxonomy" id="760192"/>
    <lineage>
        <taxon>Bacteria</taxon>
        <taxon>Pseudomonadati</taxon>
        <taxon>Bacteroidota</taxon>
        <taxon>Saprospiria</taxon>
        <taxon>Saprospirales</taxon>
        <taxon>Haliscomenobacteraceae</taxon>
        <taxon>Haliscomenobacter</taxon>
    </lineage>
</organism>
<evidence type="ECO:0000259" key="1">
    <source>
        <dbReference type="Pfam" id="PF05685"/>
    </source>
</evidence>
<dbReference type="PANTHER" id="PTHR34107">
    <property type="entry name" value="SLL0198 PROTEIN-RELATED"/>
    <property type="match status" value="1"/>
</dbReference>
<dbReference type="CDD" id="cd06260">
    <property type="entry name" value="DUF820-like"/>
    <property type="match status" value="1"/>
</dbReference>
<name>F4KY28_HALH1</name>
<dbReference type="SUPFAM" id="SSF52980">
    <property type="entry name" value="Restriction endonuclease-like"/>
    <property type="match status" value="1"/>
</dbReference>
<reference evidence="2 3" key="1">
    <citation type="journal article" date="2011" name="Stand. Genomic Sci.">
        <title>Complete genome sequence of Haliscomenobacter hydrossis type strain (O).</title>
        <authorList>
            <consortium name="US DOE Joint Genome Institute (JGI-PGF)"/>
            <person name="Daligault H."/>
            <person name="Lapidus A."/>
            <person name="Zeytun A."/>
            <person name="Nolan M."/>
            <person name="Lucas S."/>
            <person name="Del Rio T.G."/>
            <person name="Tice H."/>
            <person name="Cheng J.F."/>
            <person name="Tapia R."/>
            <person name="Han C."/>
            <person name="Goodwin L."/>
            <person name="Pitluck S."/>
            <person name="Liolios K."/>
            <person name="Pagani I."/>
            <person name="Ivanova N."/>
            <person name="Huntemann M."/>
            <person name="Mavromatis K."/>
            <person name="Mikhailova N."/>
            <person name="Pati A."/>
            <person name="Chen A."/>
            <person name="Palaniappan K."/>
            <person name="Land M."/>
            <person name="Hauser L."/>
            <person name="Brambilla E.M."/>
            <person name="Rohde M."/>
            <person name="Verbarg S."/>
            <person name="Goker M."/>
            <person name="Bristow J."/>
            <person name="Eisen J.A."/>
            <person name="Markowitz V."/>
            <person name="Hugenholtz P."/>
            <person name="Kyrpides N.C."/>
            <person name="Klenk H.P."/>
            <person name="Woyke T."/>
        </authorList>
    </citation>
    <scope>NUCLEOTIDE SEQUENCE [LARGE SCALE GENOMIC DNA]</scope>
    <source>
        <strain evidence="3">ATCC 27775 / DSM 1100 / LMG 10767 / O</strain>
    </source>
</reference>
<dbReference type="Gene3D" id="3.90.1570.10">
    <property type="entry name" value="tt1808, chain A"/>
    <property type="match status" value="1"/>
</dbReference>
<accession>F4KY28</accession>
<dbReference type="OrthoDB" id="947485at2"/>
<evidence type="ECO:0000313" key="3">
    <source>
        <dbReference type="Proteomes" id="UP000008461"/>
    </source>
</evidence>
<dbReference type="InterPro" id="IPR011335">
    <property type="entry name" value="Restrct_endonuc-II-like"/>
</dbReference>
<sequence>MAESAVKVAPSKIVEQSNKVVQESKPISWTHFQRRYLSREDQYKYEWVNGKVVKSIKGMDKSQLYILHNLQAFFRRLQNEGKIEGDLISEPDLFFLTNHRRPDIAWLTQQQIYALAEPDAYEVPRFVIEVVSTNDHINKVKAKMINYGEAGVEVVWQIFPGHRQVDVYTGSFLHQMTVCRGDDACSAAPVLPDFKLTVNEIFYKPKLQATDQI</sequence>
<dbReference type="RefSeq" id="WP_013768181.1">
    <property type="nucleotide sequence ID" value="NC_015510.1"/>
</dbReference>
<dbReference type="PANTHER" id="PTHR34107:SF4">
    <property type="entry name" value="SLL1222 PROTEIN"/>
    <property type="match status" value="1"/>
</dbReference>